<dbReference type="InterPro" id="IPR025566">
    <property type="entry name" value="DUF4331"/>
</dbReference>
<feature type="signal peptide" evidence="1">
    <location>
        <begin position="1"/>
        <end position="21"/>
    </location>
</feature>
<evidence type="ECO:0000313" key="2">
    <source>
        <dbReference type="EMBL" id="TDU31244.1"/>
    </source>
</evidence>
<dbReference type="OrthoDB" id="9791748at2"/>
<evidence type="ECO:0000313" key="3">
    <source>
        <dbReference type="Proteomes" id="UP000295341"/>
    </source>
</evidence>
<comment type="caution">
    <text evidence="2">The sequence shown here is derived from an EMBL/GenBank/DDBJ whole genome shotgun (WGS) entry which is preliminary data.</text>
</comment>
<name>A0A4R7PB06_9GAMM</name>
<dbReference type="RefSeq" id="WP_133879847.1">
    <property type="nucleotide sequence ID" value="NZ_MWIN01000014.1"/>
</dbReference>
<proteinExistence type="predicted"/>
<organism evidence="2 3">
    <name type="scientific">Panacagrimonas perspica</name>
    <dbReference type="NCBI Taxonomy" id="381431"/>
    <lineage>
        <taxon>Bacteria</taxon>
        <taxon>Pseudomonadati</taxon>
        <taxon>Pseudomonadota</taxon>
        <taxon>Gammaproteobacteria</taxon>
        <taxon>Nevskiales</taxon>
        <taxon>Nevskiaceae</taxon>
        <taxon>Panacagrimonas</taxon>
    </lineage>
</organism>
<dbReference type="EMBL" id="SOBT01000008">
    <property type="protein sequence ID" value="TDU31244.1"/>
    <property type="molecule type" value="Genomic_DNA"/>
</dbReference>
<evidence type="ECO:0000256" key="1">
    <source>
        <dbReference type="SAM" id="SignalP"/>
    </source>
</evidence>
<reference evidence="2 3" key="1">
    <citation type="submission" date="2019-03" db="EMBL/GenBank/DDBJ databases">
        <title>Genomic Encyclopedia of Type Strains, Phase IV (KMG-IV): sequencing the most valuable type-strain genomes for metagenomic binning, comparative biology and taxonomic classification.</title>
        <authorList>
            <person name="Goeker M."/>
        </authorList>
    </citation>
    <scope>NUCLEOTIDE SEQUENCE [LARGE SCALE GENOMIC DNA]</scope>
    <source>
        <strain evidence="2 3">DSM 26377</strain>
    </source>
</reference>
<dbReference type="Pfam" id="PF14224">
    <property type="entry name" value="DUF4331"/>
    <property type="match status" value="1"/>
</dbReference>
<sequence>MRQTTGWVSLVAAGFAGAVLAADHVETPLVTADPAADIADVYLWRPDPAVNKIALAMTFGGRSALTAGGVRIDGPSMFCDRNVVYVFNIDNSADGNLDSHPDIQVIARLARNGNGECAFRFENVPGAGGRVISAREGQIATDNASGLRGFAGLVEDPFFFDTIGFAGTNAQYLQNSPAGGISLITSLNTDPPQDSSPFSIRNTVDGFAARNISGIIFEMDLATVTGGNAIADPTIQVWGETRRFRGTTP</sequence>
<keyword evidence="3" id="KW-1185">Reference proteome</keyword>
<accession>A0A4R7PB06</accession>
<dbReference type="AlphaFoldDB" id="A0A4R7PB06"/>
<gene>
    <name evidence="2" type="ORF">DFR24_0608</name>
</gene>
<keyword evidence="1" id="KW-0732">Signal</keyword>
<dbReference type="Proteomes" id="UP000295341">
    <property type="component" value="Unassembled WGS sequence"/>
</dbReference>
<feature type="chain" id="PRO_5020532291" evidence="1">
    <location>
        <begin position="22"/>
        <end position="249"/>
    </location>
</feature>
<protein>
    <submittedName>
        <fullName evidence="2">Uncharacterized protein DUF4331</fullName>
    </submittedName>
</protein>